<name>A0AAN8Q4P6_9TELE</name>
<evidence type="ECO:0000256" key="8">
    <source>
        <dbReference type="RuleBase" id="RU363034"/>
    </source>
</evidence>
<sequence length="293" mass="32821">MKDSRVPEFLSPKQEVKAARDFQEVKIHCGIPNTTAVEESRERSRGRQKRVVGGVPAQPTQIQWQVAIQERGSIDCGGTYIGGCWVLTAAHCVRPKPEVYHIKFSLWKKRSIQGTTDIVPVKNVIIHHKFNANTYENDIALIEMQKLPFRTQCFEDNPAVSAVCVPWSIKQFNPNHTCSISGWGRMKDGTSSDVLLWANVSLIANCQDYYGPRYKDGMMCAGDLEGKVDSCQGDSGGPLVCQDSLGVSYLWGIVSWGENCGKARYPGVYTKVAHYFEWIRTHTGWAAITKYNL</sequence>
<reference evidence="10 11" key="1">
    <citation type="submission" date="2021-04" db="EMBL/GenBank/DDBJ databases">
        <authorList>
            <person name="De Guttry C."/>
            <person name="Zahm M."/>
            <person name="Klopp C."/>
            <person name="Cabau C."/>
            <person name="Louis A."/>
            <person name="Berthelot C."/>
            <person name="Parey E."/>
            <person name="Roest Crollius H."/>
            <person name="Montfort J."/>
            <person name="Robinson-Rechavi M."/>
            <person name="Bucao C."/>
            <person name="Bouchez O."/>
            <person name="Gislard M."/>
            <person name="Lluch J."/>
            <person name="Milhes M."/>
            <person name="Lampietro C."/>
            <person name="Lopez Roques C."/>
            <person name="Donnadieu C."/>
            <person name="Braasch I."/>
            <person name="Desvignes T."/>
            <person name="Postlethwait J."/>
            <person name="Bobe J."/>
            <person name="Wedekind C."/>
            <person name="Guiguen Y."/>
        </authorList>
    </citation>
    <scope>NUCLEOTIDE SEQUENCE [LARGE SCALE GENOMIC DNA]</scope>
    <source>
        <strain evidence="10">Cs_M1</strain>
        <tissue evidence="10">Blood</tissue>
    </source>
</reference>
<keyword evidence="3 8" id="KW-0378">Hydrolase</keyword>
<dbReference type="PANTHER" id="PTHR24264:SF83">
    <property type="entry name" value="COMPLEMENT FACTOR I"/>
    <property type="match status" value="1"/>
</dbReference>
<dbReference type="Proteomes" id="UP001356427">
    <property type="component" value="Unassembled WGS sequence"/>
</dbReference>
<dbReference type="FunFam" id="2.40.10.10:FF:000003">
    <property type="entry name" value="Transmembrane serine protease 3"/>
    <property type="match status" value="1"/>
</dbReference>
<dbReference type="CDD" id="cd00190">
    <property type="entry name" value="Tryp_SPc"/>
    <property type="match status" value="1"/>
</dbReference>
<dbReference type="PRINTS" id="PR00722">
    <property type="entry name" value="CHYMOTRYPSIN"/>
</dbReference>
<dbReference type="InterPro" id="IPR001254">
    <property type="entry name" value="Trypsin_dom"/>
</dbReference>
<dbReference type="PROSITE" id="PS50240">
    <property type="entry name" value="TRYPSIN_DOM"/>
    <property type="match status" value="1"/>
</dbReference>
<dbReference type="EC" id="3.4.21.4" evidence="7"/>
<evidence type="ECO:0000256" key="7">
    <source>
        <dbReference type="ARBA" id="ARBA00038868"/>
    </source>
</evidence>
<organism evidence="10 11">
    <name type="scientific">Coregonus suidteri</name>
    <dbReference type="NCBI Taxonomy" id="861788"/>
    <lineage>
        <taxon>Eukaryota</taxon>
        <taxon>Metazoa</taxon>
        <taxon>Chordata</taxon>
        <taxon>Craniata</taxon>
        <taxon>Vertebrata</taxon>
        <taxon>Euteleostomi</taxon>
        <taxon>Actinopterygii</taxon>
        <taxon>Neopterygii</taxon>
        <taxon>Teleostei</taxon>
        <taxon>Protacanthopterygii</taxon>
        <taxon>Salmoniformes</taxon>
        <taxon>Salmonidae</taxon>
        <taxon>Coregoninae</taxon>
        <taxon>Coregonus</taxon>
    </lineage>
</organism>
<dbReference type="GO" id="GO:0006508">
    <property type="term" value="P:proteolysis"/>
    <property type="evidence" value="ECO:0007669"/>
    <property type="project" value="UniProtKB-KW"/>
</dbReference>
<dbReference type="GO" id="GO:0005615">
    <property type="term" value="C:extracellular space"/>
    <property type="evidence" value="ECO:0007669"/>
    <property type="project" value="TreeGrafter"/>
</dbReference>
<dbReference type="PANTHER" id="PTHR24264">
    <property type="entry name" value="TRYPSIN-RELATED"/>
    <property type="match status" value="1"/>
</dbReference>
<dbReference type="PROSITE" id="PS00135">
    <property type="entry name" value="TRYPSIN_SER"/>
    <property type="match status" value="1"/>
</dbReference>
<evidence type="ECO:0000313" key="10">
    <source>
        <dbReference type="EMBL" id="KAK6291589.1"/>
    </source>
</evidence>
<proteinExistence type="predicted"/>
<keyword evidence="4 8" id="KW-0720">Serine protease</keyword>
<keyword evidence="11" id="KW-1185">Reference proteome</keyword>
<dbReference type="InterPro" id="IPR033116">
    <property type="entry name" value="TRYPSIN_SER"/>
</dbReference>
<dbReference type="InterPro" id="IPR001314">
    <property type="entry name" value="Peptidase_S1A"/>
</dbReference>
<comment type="caution">
    <text evidence="10">The sequence shown here is derived from an EMBL/GenBank/DDBJ whole genome shotgun (WGS) entry which is preliminary data.</text>
</comment>
<dbReference type="InterPro" id="IPR018114">
    <property type="entry name" value="TRYPSIN_HIS"/>
</dbReference>
<dbReference type="InterPro" id="IPR043504">
    <property type="entry name" value="Peptidase_S1_PA_chymotrypsin"/>
</dbReference>
<accession>A0AAN8Q4P6</accession>
<evidence type="ECO:0000256" key="2">
    <source>
        <dbReference type="ARBA" id="ARBA00022670"/>
    </source>
</evidence>
<dbReference type="SMART" id="SM00020">
    <property type="entry name" value="Tryp_SPc"/>
    <property type="match status" value="1"/>
</dbReference>
<dbReference type="InterPro" id="IPR009003">
    <property type="entry name" value="Peptidase_S1_PA"/>
</dbReference>
<evidence type="ECO:0000259" key="9">
    <source>
        <dbReference type="PROSITE" id="PS50240"/>
    </source>
</evidence>
<protein>
    <recommendedName>
        <fullName evidence="7">trypsin</fullName>
        <ecNumber evidence="7">3.4.21.4</ecNumber>
    </recommendedName>
</protein>
<evidence type="ECO:0000256" key="3">
    <source>
        <dbReference type="ARBA" id="ARBA00022801"/>
    </source>
</evidence>
<evidence type="ECO:0000256" key="4">
    <source>
        <dbReference type="ARBA" id="ARBA00022825"/>
    </source>
</evidence>
<dbReference type="SUPFAM" id="SSF50494">
    <property type="entry name" value="Trypsin-like serine proteases"/>
    <property type="match status" value="1"/>
</dbReference>
<dbReference type="Gene3D" id="2.40.10.10">
    <property type="entry name" value="Trypsin-like serine proteases"/>
    <property type="match status" value="1"/>
</dbReference>
<evidence type="ECO:0000256" key="5">
    <source>
        <dbReference type="ARBA" id="ARBA00023157"/>
    </source>
</evidence>
<comment type="catalytic activity">
    <reaction evidence="6">
        <text>Preferential cleavage: Arg-|-Xaa, Lys-|-Xaa.</text>
        <dbReference type="EC" id="3.4.21.4"/>
    </reaction>
</comment>
<gene>
    <name evidence="10" type="ORF">J4Q44_G00373730</name>
</gene>
<evidence type="ECO:0000256" key="6">
    <source>
        <dbReference type="ARBA" id="ARBA00036320"/>
    </source>
</evidence>
<evidence type="ECO:0000256" key="1">
    <source>
        <dbReference type="ARBA" id="ARBA00004239"/>
    </source>
</evidence>
<dbReference type="EMBL" id="JAGTTL010000039">
    <property type="protein sequence ID" value="KAK6291589.1"/>
    <property type="molecule type" value="Genomic_DNA"/>
</dbReference>
<dbReference type="AlphaFoldDB" id="A0AAN8Q4P6"/>
<dbReference type="GO" id="GO:0004252">
    <property type="term" value="F:serine-type endopeptidase activity"/>
    <property type="evidence" value="ECO:0007669"/>
    <property type="project" value="UniProtKB-EC"/>
</dbReference>
<dbReference type="InterPro" id="IPR050127">
    <property type="entry name" value="Serine_Proteases_S1"/>
</dbReference>
<evidence type="ECO:0000313" key="11">
    <source>
        <dbReference type="Proteomes" id="UP001356427"/>
    </source>
</evidence>
<feature type="domain" description="Peptidase S1" evidence="9">
    <location>
        <begin position="51"/>
        <end position="284"/>
    </location>
</feature>
<dbReference type="PROSITE" id="PS00134">
    <property type="entry name" value="TRYPSIN_HIS"/>
    <property type="match status" value="1"/>
</dbReference>
<comment type="subcellular location">
    <subcellularLocation>
        <location evidence="1">Secreted</location>
        <location evidence="1">Extracellular space</location>
    </subcellularLocation>
</comment>
<keyword evidence="2 8" id="KW-0645">Protease</keyword>
<keyword evidence="5" id="KW-1015">Disulfide bond</keyword>
<dbReference type="Pfam" id="PF00089">
    <property type="entry name" value="Trypsin"/>
    <property type="match status" value="1"/>
</dbReference>